<evidence type="ECO:0000259" key="6">
    <source>
        <dbReference type="Pfam" id="PF12678"/>
    </source>
</evidence>
<keyword evidence="3" id="KW-0863">Zinc-finger</keyword>
<evidence type="ECO:0000256" key="1">
    <source>
        <dbReference type="ARBA" id="ARBA00004906"/>
    </source>
</evidence>
<dbReference type="AlphaFoldDB" id="A0A0C9YIU2"/>
<dbReference type="GO" id="GO:0008270">
    <property type="term" value="F:zinc ion binding"/>
    <property type="evidence" value="ECO:0007669"/>
    <property type="project" value="UniProtKB-KW"/>
</dbReference>
<protein>
    <recommendedName>
        <fullName evidence="6">Zinc finger RING-H2-type domain-containing protein</fullName>
    </recommendedName>
</protein>
<keyword evidence="4" id="KW-0833">Ubl conjugation pathway</keyword>
<dbReference type="InterPro" id="IPR024766">
    <property type="entry name" value="Znf_RING_H2"/>
</dbReference>
<accession>A0A0C9YIU2</accession>
<comment type="pathway">
    <text evidence="1">Protein modification; protein ubiquitination.</text>
</comment>
<dbReference type="Pfam" id="PF12678">
    <property type="entry name" value="zf-rbx1"/>
    <property type="match status" value="1"/>
</dbReference>
<evidence type="ECO:0000256" key="5">
    <source>
        <dbReference type="ARBA" id="ARBA00022833"/>
    </source>
</evidence>
<evidence type="ECO:0000313" key="8">
    <source>
        <dbReference type="Proteomes" id="UP000054018"/>
    </source>
</evidence>
<proteinExistence type="predicted"/>
<dbReference type="Gene3D" id="3.30.40.10">
    <property type="entry name" value="Zinc/RING finger domain, C3HC4 (zinc finger)"/>
    <property type="match status" value="1"/>
</dbReference>
<evidence type="ECO:0000313" key="7">
    <source>
        <dbReference type="EMBL" id="KIK16581.1"/>
    </source>
</evidence>
<dbReference type="GO" id="GO:0016567">
    <property type="term" value="P:protein ubiquitination"/>
    <property type="evidence" value="ECO:0007669"/>
    <property type="project" value="UniProtKB-UniPathway"/>
</dbReference>
<evidence type="ECO:0000256" key="4">
    <source>
        <dbReference type="ARBA" id="ARBA00022786"/>
    </source>
</evidence>
<sequence>MQWPTTTARYVGSVESPMKDAVLRVKCPERIVLSCSHAYHMHCLLKWPTSKQQCPMDRRP</sequence>
<organism evidence="7 8">
    <name type="scientific">Pisolithus microcarpus 441</name>
    <dbReference type="NCBI Taxonomy" id="765257"/>
    <lineage>
        <taxon>Eukaryota</taxon>
        <taxon>Fungi</taxon>
        <taxon>Dikarya</taxon>
        <taxon>Basidiomycota</taxon>
        <taxon>Agaricomycotina</taxon>
        <taxon>Agaricomycetes</taxon>
        <taxon>Agaricomycetidae</taxon>
        <taxon>Boletales</taxon>
        <taxon>Sclerodermatineae</taxon>
        <taxon>Pisolithaceae</taxon>
        <taxon>Pisolithus</taxon>
    </lineage>
</organism>
<keyword evidence="2" id="KW-0479">Metal-binding</keyword>
<dbReference type="EMBL" id="KN833853">
    <property type="protein sequence ID" value="KIK16581.1"/>
    <property type="molecule type" value="Genomic_DNA"/>
</dbReference>
<feature type="domain" description="Zinc finger RING-H2-type" evidence="6">
    <location>
        <begin position="27"/>
        <end position="58"/>
    </location>
</feature>
<reference evidence="7 8" key="1">
    <citation type="submission" date="2014-04" db="EMBL/GenBank/DDBJ databases">
        <authorList>
            <consortium name="DOE Joint Genome Institute"/>
            <person name="Kuo A."/>
            <person name="Kohler A."/>
            <person name="Costa M.D."/>
            <person name="Nagy L.G."/>
            <person name="Floudas D."/>
            <person name="Copeland A."/>
            <person name="Barry K.W."/>
            <person name="Cichocki N."/>
            <person name="Veneault-Fourrey C."/>
            <person name="LaButti K."/>
            <person name="Lindquist E.A."/>
            <person name="Lipzen A."/>
            <person name="Lundell T."/>
            <person name="Morin E."/>
            <person name="Murat C."/>
            <person name="Sun H."/>
            <person name="Tunlid A."/>
            <person name="Henrissat B."/>
            <person name="Grigoriev I.V."/>
            <person name="Hibbett D.S."/>
            <person name="Martin F."/>
            <person name="Nordberg H.P."/>
            <person name="Cantor M.N."/>
            <person name="Hua S.X."/>
        </authorList>
    </citation>
    <scope>NUCLEOTIDE SEQUENCE [LARGE SCALE GENOMIC DNA]</scope>
    <source>
        <strain evidence="7 8">441</strain>
    </source>
</reference>
<name>A0A0C9YIU2_9AGAM</name>
<gene>
    <name evidence="7" type="ORF">PISMIDRAFT_256696</name>
</gene>
<reference evidence="8" key="2">
    <citation type="submission" date="2015-01" db="EMBL/GenBank/DDBJ databases">
        <title>Evolutionary Origins and Diversification of the Mycorrhizal Mutualists.</title>
        <authorList>
            <consortium name="DOE Joint Genome Institute"/>
            <consortium name="Mycorrhizal Genomics Consortium"/>
            <person name="Kohler A."/>
            <person name="Kuo A."/>
            <person name="Nagy L.G."/>
            <person name="Floudas D."/>
            <person name="Copeland A."/>
            <person name="Barry K.W."/>
            <person name="Cichocki N."/>
            <person name="Veneault-Fourrey C."/>
            <person name="LaButti K."/>
            <person name="Lindquist E.A."/>
            <person name="Lipzen A."/>
            <person name="Lundell T."/>
            <person name="Morin E."/>
            <person name="Murat C."/>
            <person name="Riley R."/>
            <person name="Ohm R."/>
            <person name="Sun H."/>
            <person name="Tunlid A."/>
            <person name="Henrissat B."/>
            <person name="Grigoriev I.V."/>
            <person name="Hibbett D.S."/>
            <person name="Martin F."/>
        </authorList>
    </citation>
    <scope>NUCLEOTIDE SEQUENCE [LARGE SCALE GENOMIC DNA]</scope>
    <source>
        <strain evidence="8">441</strain>
    </source>
</reference>
<dbReference type="HOGENOM" id="CLU_2942663_0_0_1"/>
<evidence type="ECO:0000256" key="3">
    <source>
        <dbReference type="ARBA" id="ARBA00022771"/>
    </source>
</evidence>
<keyword evidence="8" id="KW-1185">Reference proteome</keyword>
<dbReference type="InterPro" id="IPR013083">
    <property type="entry name" value="Znf_RING/FYVE/PHD"/>
</dbReference>
<dbReference type="UniPathway" id="UPA00143"/>
<dbReference type="SUPFAM" id="SSF57850">
    <property type="entry name" value="RING/U-box"/>
    <property type="match status" value="1"/>
</dbReference>
<dbReference type="OrthoDB" id="8962942at2759"/>
<keyword evidence="5" id="KW-0862">Zinc</keyword>
<dbReference type="Proteomes" id="UP000054018">
    <property type="component" value="Unassembled WGS sequence"/>
</dbReference>
<evidence type="ECO:0000256" key="2">
    <source>
        <dbReference type="ARBA" id="ARBA00022723"/>
    </source>
</evidence>